<dbReference type="VEuPathDB" id="FungiDB:C8Q69DRAFT_466310"/>
<evidence type="ECO:0000313" key="2">
    <source>
        <dbReference type="Proteomes" id="UP000283841"/>
    </source>
</evidence>
<gene>
    <name evidence="1" type="ORF">C8Q69DRAFT_466310</name>
</gene>
<organism evidence="1 2">
    <name type="scientific">Byssochlamys spectabilis</name>
    <name type="common">Paecilomyces variotii</name>
    <dbReference type="NCBI Taxonomy" id="264951"/>
    <lineage>
        <taxon>Eukaryota</taxon>
        <taxon>Fungi</taxon>
        <taxon>Dikarya</taxon>
        <taxon>Ascomycota</taxon>
        <taxon>Pezizomycotina</taxon>
        <taxon>Eurotiomycetes</taxon>
        <taxon>Eurotiomycetidae</taxon>
        <taxon>Eurotiales</taxon>
        <taxon>Thermoascaceae</taxon>
        <taxon>Paecilomyces</taxon>
    </lineage>
</organism>
<dbReference type="AlphaFoldDB" id="A0A443HUW8"/>
<reference evidence="1 2" key="1">
    <citation type="journal article" date="2018" name="Front. Microbiol.">
        <title>Genomic and genetic insights into a cosmopolitan fungus, Paecilomyces variotii (Eurotiales).</title>
        <authorList>
            <person name="Urquhart A.S."/>
            <person name="Mondo S.J."/>
            <person name="Makela M.R."/>
            <person name="Hane J.K."/>
            <person name="Wiebenga A."/>
            <person name="He G."/>
            <person name="Mihaltcheva S."/>
            <person name="Pangilinan J."/>
            <person name="Lipzen A."/>
            <person name="Barry K."/>
            <person name="de Vries R.P."/>
            <person name="Grigoriev I.V."/>
            <person name="Idnurm A."/>
        </authorList>
    </citation>
    <scope>NUCLEOTIDE SEQUENCE [LARGE SCALE GENOMIC DNA]</scope>
    <source>
        <strain evidence="1 2">CBS 101075</strain>
    </source>
</reference>
<dbReference type="EMBL" id="RCNU01000005">
    <property type="protein sequence ID" value="RWQ95540.1"/>
    <property type="molecule type" value="Genomic_DNA"/>
</dbReference>
<protein>
    <recommendedName>
        <fullName evidence="3">Protein kinase domain-containing protein</fullName>
    </recommendedName>
</protein>
<comment type="caution">
    <text evidence="1">The sequence shown here is derived from an EMBL/GenBank/DDBJ whole genome shotgun (WGS) entry which is preliminary data.</text>
</comment>
<name>A0A443HUW8_BYSSP</name>
<dbReference type="Proteomes" id="UP000283841">
    <property type="component" value="Unassembled WGS sequence"/>
</dbReference>
<dbReference type="GeneID" id="39599834"/>
<evidence type="ECO:0000313" key="1">
    <source>
        <dbReference type="EMBL" id="RWQ95540.1"/>
    </source>
</evidence>
<proteinExistence type="predicted"/>
<accession>A0A443HUW8</accession>
<evidence type="ECO:0008006" key="3">
    <source>
        <dbReference type="Google" id="ProtNLM"/>
    </source>
</evidence>
<sequence length="231" mass="27004">MLEEGLCSFPHGTVLKKKEGTTLNIASRDYILKRLLHEHYSRDTDTRTAVFEAEDPENKVVIVKFRVQMYPVHVTEEDYSWEPIISENFAKEIDVLQKCESIGCTPSYIAHDERTQDITDPLPNGNLRILVMSKVPGEWARGISRQLSFEKDILVIRDQVLYVFEQMRLRNFDFSSLNAARDLKYDRQSKRIYWTGLSALAFRSDYMRPVTESSTYFKHTMVALGRHDWGW</sequence>
<dbReference type="RefSeq" id="XP_028485185.1">
    <property type="nucleotide sequence ID" value="XM_028630557.1"/>
</dbReference>
<keyword evidence="2" id="KW-1185">Reference proteome</keyword>